<dbReference type="Gene3D" id="2.150.10.10">
    <property type="entry name" value="Serralysin-like metalloprotease, C-terminal"/>
    <property type="match status" value="4"/>
</dbReference>
<dbReference type="PRINTS" id="PR00313">
    <property type="entry name" value="CABNDNGRPT"/>
</dbReference>
<proteinExistence type="predicted"/>
<name>A0ABW5A8G9_9RHOB</name>
<dbReference type="PROSITE" id="PS00330">
    <property type="entry name" value="HEMOLYSIN_CALCIUM"/>
    <property type="match status" value="7"/>
</dbReference>
<evidence type="ECO:0000313" key="5">
    <source>
        <dbReference type="Proteomes" id="UP001597413"/>
    </source>
</evidence>
<dbReference type="Pfam" id="PF00353">
    <property type="entry name" value="HemolysinCabind"/>
    <property type="match status" value="5"/>
</dbReference>
<keyword evidence="2" id="KW-0964">Secreted</keyword>
<dbReference type="SUPFAM" id="SSF51294">
    <property type="entry name" value="Hedgehog/intein (Hint) domain"/>
    <property type="match status" value="1"/>
</dbReference>
<sequence>MTVYTFQGYSISEYTGAAPAIGATFHIRSDFDAATDAITFSINDDDTTLAGSRWSSYDSTLQTGTVSTASGAQIYSGTLRVGWRATFILPDGSTVHVWDVWTGATDGYPIGLISDGELPPGVTFQIGAYDEATTVGTWPTYTTIHTPTADPDLDNTITGGSLNDSLYGGAGNDTVMGGAGNDTVVLGDGNDVFGSYLSETGNDLVYGGAGNDQLIGGPGADTLYGEDGNDTIAGGSGNDCLFGGAGMDQFVITNGHDHDTIDGGTEHDSIWFSNYGGTTYSVTVTYSGTGAGSYSLSSGTDSGIFTSIEGIGGTSFNDTLDATADGGGVYLGGGAGNDVIFGGSGADTLDGGSGADRITAGAGNDLIIGGGGADSLYGGTGDDTFRVYDTDGPGTLILGNSGTDTVEFFATTGTGAHVVYSGAGAFSWWSTSGAPVQLGTATGVDAITGTQYGDWIDAAGQDNTAVSSYATGAGNDSVFGGSAAETMWLGDGNDIAYGNAGTDAIHGEAGDDTLSGGLGADTLDGGAGNDLLIGGADNDSLTTGLGADTLELADGSGHDTVSDFDMTGADTGHATDQLDVSHLTDALGDPVNWSDVTVTDTVGDGTGNAILLFPNGESLTLLGVSVSQVSGKFALHSIGIPCFLAGTRIETVAGPVPVERLRAGDRVITRDGGPSAIIWIGQRHVGAKRLAADPATRPVEIRAGALGNSRPLRVSGQHGVMVLTEAGERLVRARHLLLSGWGGVRQVEGVAGARYFHVLLARHALIGAEGLWAESFWPGPIGGTSFGAAALRDLLTACPALAPAVLGSARVESVYTPRARPMLRRREVTAAACARWAAATRALCCAQ</sequence>
<organism evidence="4 5">
    <name type="scientific">Rhodobacter lacus</name>
    <dbReference type="NCBI Taxonomy" id="1641972"/>
    <lineage>
        <taxon>Bacteria</taxon>
        <taxon>Pseudomonadati</taxon>
        <taxon>Pseudomonadota</taxon>
        <taxon>Alphaproteobacteria</taxon>
        <taxon>Rhodobacterales</taxon>
        <taxon>Rhodobacter group</taxon>
        <taxon>Rhodobacter</taxon>
    </lineage>
</organism>
<dbReference type="Pfam" id="PF13403">
    <property type="entry name" value="Hint_2"/>
    <property type="match status" value="1"/>
</dbReference>
<reference evidence="5" key="1">
    <citation type="journal article" date="2019" name="Int. J. Syst. Evol. Microbiol.">
        <title>The Global Catalogue of Microorganisms (GCM) 10K type strain sequencing project: providing services to taxonomists for standard genome sequencing and annotation.</title>
        <authorList>
            <consortium name="The Broad Institute Genomics Platform"/>
            <consortium name="The Broad Institute Genome Sequencing Center for Infectious Disease"/>
            <person name="Wu L."/>
            <person name="Ma J."/>
        </authorList>
    </citation>
    <scope>NUCLEOTIDE SEQUENCE [LARGE SCALE GENOMIC DNA]</scope>
    <source>
        <strain evidence="5">CCUG 55131</strain>
    </source>
</reference>
<accession>A0ABW5A8G9</accession>
<dbReference type="InterPro" id="IPR036844">
    <property type="entry name" value="Hint_dom_sf"/>
</dbReference>
<dbReference type="EMBL" id="JBHUIX010000009">
    <property type="protein sequence ID" value="MFD2174156.1"/>
    <property type="molecule type" value="Genomic_DNA"/>
</dbReference>
<dbReference type="InterPro" id="IPR011049">
    <property type="entry name" value="Serralysin-like_metalloprot_C"/>
</dbReference>
<comment type="subcellular location">
    <subcellularLocation>
        <location evidence="1">Secreted</location>
    </subcellularLocation>
</comment>
<dbReference type="InterPro" id="IPR028992">
    <property type="entry name" value="Hedgehog/Intein_dom"/>
</dbReference>
<dbReference type="SUPFAM" id="SSF51120">
    <property type="entry name" value="beta-Roll"/>
    <property type="match status" value="3"/>
</dbReference>
<dbReference type="Proteomes" id="UP001597413">
    <property type="component" value="Unassembled WGS sequence"/>
</dbReference>
<dbReference type="PANTHER" id="PTHR38340">
    <property type="entry name" value="S-LAYER PROTEIN"/>
    <property type="match status" value="1"/>
</dbReference>
<dbReference type="PANTHER" id="PTHR38340:SF1">
    <property type="entry name" value="S-LAYER PROTEIN"/>
    <property type="match status" value="1"/>
</dbReference>
<dbReference type="InterPro" id="IPR018511">
    <property type="entry name" value="Hemolysin-typ_Ca-bd_CS"/>
</dbReference>
<dbReference type="InterPro" id="IPR001343">
    <property type="entry name" value="Hemolysn_Ca-bd"/>
</dbReference>
<keyword evidence="5" id="KW-1185">Reference proteome</keyword>
<evidence type="ECO:0000256" key="1">
    <source>
        <dbReference type="ARBA" id="ARBA00004613"/>
    </source>
</evidence>
<evidence type="ECO:0000313" key="4">
    <source>
        <dbReference type="EMBL" id="MFD2174156.1"/>
    </source>
</evidence>
<gene>
    <name evidence="4" type="ORF">ACFSM0_08650</name>
</gene>
<dbReference type="InterPro" id="IPR050557">
    <property type="entry name" value="RTX_toxin/Mannuronan_C5-epim"/>
</dbReference>
<dbReference type="RefSeq" id="WP_377389346.1">
    <property type="nucleotide sequence ID" value="NZ_JBHUIX010000009.1"/>
</dbReference>
<evidence type="ECO:0000259" key="3">
    <source>
        <dbReference type="Pfam" id="PF13403"/>
    </source>
</evidence>
<protein>
    <submittedName>
        <fullName evidence="4">Hint domain-containing protein</fullName>
    </submittedName>
</protein>
<comment type="caution">
    <text evidence="4">The sequence shown here is derived from an EMBL/GenBank/DDBJ whole genome shotgun (WGS) entry which is preliminary data.</text>
</comment>
<evidence type="ECO:0000256" key="2">
    <source>
        <dbReference type="ARBA" id="ARBA00022525"/>
    </source>
</evidence>
<feature type="domain" description="Hedgehog/Intein (Hint)" evidence="3">
    <location>
        <begin position="641"/>
        <end position="779"/>
    </location>
</feature>